<dbReference type="GO" id="GO:0009245">
    <property type="term" value="P:lipid A biosynthetic process"/>
    <property type="evidence" value="ECO:0007669"/>
    <property type="project" value="TreeGrafter"/>
</dbReference>
<reference evidence="2 3" key="1">
    <citation type="journal article" date="2009" name="Stand. Genomic Sci.">
        <title>Complete genome sequence of Catenulispora acidiphila type strain (ID 139908).</title>
        <authorList>
            <person name="Copeland A."/>
            <person name="Lapidus A."/>
            <person name="Glavina Del Rio T."/>
            <person name="Nolan M."/>
            <person name="Lucas S."/>
            <person name="Chen F."/>
            <person name="Tice H."/>
            <person name="Cheng J.F."/>
            <person name="Bruce D."/>
            <person name="Goodwin L."/>
            <person name="Pitluck S."/>
            <person name="Mikhailova N."/>
            <person name="Pati A."/>
            <person name="Ivanova N."/>
            <person name="Mavromatis K."/>
            <person name="Chen A."/>
            <person name="Palaniappan K."/>
            <person name="Chain P."/>
            <person name="Land M."/>
            <person name="Hauser L."/>
            <person name="Chang Y.J."/>
            <person name="Jeffries C.D."/>
            <person name="Chertkov O."/>
            <person name="Brettin T."/>
            <person name="Detter J.C."/>
            <person name="Han C."/>
            <person name="Ali Z."/>
            <person name="Tindall B.J."/>
            <person name="Goker M."/>
            <person name="Bristow J."/>
            <person name="Eisen J.A."/>
            <person name="Markowitz V."/>
            <person name="Hugenholtz P."/>
            <person name="Kyrpides N.C."/>
            <person name="Klenk H.P."/>
        </authorList>
    </citation>
    <scope>NUCLEOTIDE SEQUENCE [LARGE SCALE GENOMIC DNA]</scope>
    <source>
        <strain evidence="3">DSM 44928 / JCM 14897 / NBRC 102108 / NRRL B-24433 / ID139908</strain>
    </source>
</reference>
<dbReference type="Pfam" id="PF00149">
    <property type="entry name" value="Metallophos"/>
    <property type="match status" value="1"/>
</dbReference>
<dbReference type="SUPFAM" id="SSF56300">
    <property type="entry name" value="Metallo-dependent phosphatases"/>
    <property type="match status" value="1"/>
</dbReference>
<dbReference type="eggNOG" id="COG1408">
    <property type="taxonomic scope" value="Bacteria"/>
</dbReference>
<evidence type="ECO:0000313" key="3">
    <source>
        <dbReference type="Proteomes" id="UP000000851"/>
    </source>
</evidence>
<dbReference type="InterPro" id="IPR051158">
    <property type="entry name" value="Metallophosphoesterase_sf"/>
</dbReference>
<keyword evidence="3" id="KW-1185">Reference proteome</keyword>
<sequence precursor="true">MEAMRKLVTVPLSLVGAAAAGLTYAHKVEPNLFRVRRYEVPVLPRGVRPFRILQVSDIHMIPEQYRKVRWLRSLAALQPDFVVNTGDNLSHPDGVGSVLDALEPLMELPGAFVMGSNDYLAAKPLNPTKYLLGGDPSKRTRGKGPMNDWQKLRDGFAKAGWLDLTNRTDRLTLPGAAGPVVGLVGVDDPHIRRDDYTAASAPLAVATAEEGAAPATTSGTHSAARTLPGTDLTIGVVHAPYRRVLDAMSADGLPLILAGHTHGGQLRLPLYGALVTNCDLDRRRAAGLSTYAESHLHVSAGCGTSRFAQVRFCCPPEATLLTLTPRS</sequence>
<name>C7Q5L6_CATAD</name>
<accession>C7Q5L6</accession>
<proteinExistence type="predicted"/>
<dbReference type="GO" id="GO:0008758">
    <property type="term" value="F:UDP-2,3-diacylglucosamine hydrolase activity"/>
    <property type="evidence" value="ECO:0007669"/>
    <property type="project" value="TreeGrafter"/>
</dbReference>
<dbReference type="PANTHER" id="PTHR31302">
    <property type="entry name" value="TRANSMEMBRANE PROTEIN WITH METALLOPHOSPHOESTERASE DOMAIN-RELATED"/>
    <property type="match status" value="1"/>
</dbReference>
<dbReference type="InParanoid" id="C7Q5L6"/>
<dbReference type="KEGG" id="cai:Caci_9014"/>
<dbReference type="InterPro" id="IPR004843">
    <property type="entry name" value="Calcineurin-like_PHP"/>
</dbReference>
<dbReference type="HOGENOM" id="CLU_025443_4_0_11"/>
<dbReference type="STRING" id="479433.Caci_9014"/>
<gene>
    <name evidence="2" type="ordered locus">Caci_9014</name>
</gene>
<dbReference type="EMBL" id="CP001700">
    <property type="protein sequence ID" value="ACU77827.1"/>
    <property type="molecule type" value="Genomic_DNA"/>
</dbReference>
<feature type="domain" description="Calcineurin-like phosphoesterase" evidence="1">
    <location>
        <begin position="50"/>
        <end position="263"/>
    </location>
</feature>
<dbReference type="GO" id="GO:0016020">
    <property type="term" value="C:membrane"/>
    <property type="evidence" value="ECO:0007669"/>
    <property type="project" value="GOC"/>
</dbReference>
<protein>
    <submittedName>
        <fullName evidence="2">Metallophosphoesterase</fullName>
    </submittedName>
</protein>
<dbReference type="PANTHER" id="PTHR31302:SF20">
    <property type="entry name" value="CONSERVED PROTEIN"/>
    <property type="match status" value="1"/>
</dbReference>
<dbReference type="Proteomes" id="UP000000851">
    <property type="component" value="Chromosome"/>
</dbReference>
<dbReference type="InterPro" id="IPR029052">
    <property type="entry name" value="Metallo-depent_PP-like"/>
</dbReference>
<organism evidence="2 3">
    <name type="scientific">Catenulispora acidiphila (strain DSM 44928 / JCM 14897 / NBRC 102108 / NRRL B-24433 / ID139908)</name>
    <dbReference type="NCBI Taxonomy" id="479433"/>
    <lineage>
        <taxon>Bacteria</taxon>
        <taxon>Bacillati</taxon>
        <taxon>Actinomycetota</taxon>
        <taxon>Actinomycetes</taxon>
        <taxon>Catenulisporales</taxon>
        <taxon>Catenulisporaceae</taxon>
        <taxon>Catenulispora</taxon>
    </lineage>
</organism>
<evidence type="ECO:0000313" key="2">
    <source>
        <dbReference type="EMBL" id="ACU77827.1"/>
    </source>
</evidence>
<dbReference type="AlphaFoldDB" id="C7Q5L6"/>
<dbReference type="Gene3D" id="3.60.21.10">
    <property type="match status" value="1"/>
</dbReference>
<evidence type="ECO:0000259" key="1">
    <source>
        <dbReference type="Pfam" id="PF00149"/>
    </source>
</evidence>
<dbReference type="FunCoup" id="C7Q5L6">
    <property type="interactions" value="33"/>
</dbReference>